<proteinExistence type="predicted"/>
<reference evidence="1" key="1">
    <citation type="journal article" date="2021" name="New Phytol.">
        <title>Evolutionary innovations through gain and loss of genes in the ectomycorrhizal Boletales.</title>
        <authorList>
            <person name="Wu G."/>
            <person name="Miyauchi S."/>
            <person name="Morin E."/>
            <person name="Kuo A."/>
            <person name="Drula E."/>
            <person name="Varga T."/>
            <person name="Kohler A."/>
            <person name="Feng B."/>
            <person name="Cao Y."/>
            <person name="Lipzen A."/>
            <person name="Daum C."/>
            <person name="Hundley H."/>
            <person name="Pangilinan J."/>
            <person name="Johnson J."/>
            <person name="Barry K."/>
            <person name="LaButti K."/>
            <person name="Ng V."/>
            <person name="Ahrendt S."/>
            <person name="Min B."/>
            <person name="Choi I.G."/>
            <person name="Park H."/>
            <person name="Plett J.M."/>
            <person name="Magnuson J."/>
            <person name="Spatafora J.W."/>
            <person name="Nagy L.G."/>
            <person name="Henrissat B."/>
            <person name="Grigoriev I.V."/>
            <person name="Yang Z.L."/>
            <person name="Xu J."/>
            <person name="Martin F.M."/>
        </authorList>
    </citation>
    <scope>NUCLEOTIDE SEQUENCE</scope>
    <source>
        <strain evidence="1">ATCC 28755</strain>
    </source>
</reference>
<accession>A0ACB8AAN5</accession>
<evidence type="ECO:0000313" key="1">
    <source>
        <dbReference type="EMBL" id="KAH7910158.1"/>
    </source>
</evidence>
<evidence type="ECO:0000313" key="2">
    <source>
        <dbReference type="Proteomes" id="UP000790377"/>
    </source>
</evidence>
<organism evidence="1 2">
    <name type="scientific">Hygrophoropsis aurantiaca</name>
    <dbReference type="NCBI Taxonomy" id="72124"/>
    <lineage>
        <taxon>Eukaryota</taxon>
        <taxon>Fungi</taxon>
        <taxon>Dikarya</taxon>
        <taxon>Basidiomycota</taxon>
        <taxon>Agaricomycotina</taxon>
        <taxon>Agaricomycetes</taxon>
        <taxon>Agaricomycetidae</taxon>
        <taxon>Boletales</taxon>
        <taxon>Coniophorineae</taxon>
        <taxon>Hygrophoropsidaceae</taxon>
        <taxon>Hygrophoropsis</taxon>
    </lineage>
</organism>
<sequence>MSTSTKRLLAAWALFDIFLLAAGALSLTLSIVWRAPNLLLNLTFSNTDLLFGTILGIILLSTFVISIIAIIQRNNSIAGLVVLNWTLLIDAIVILIVGTYIWVYTLHERNNYHTVFGRQSNATKILIQDTLKCCGYFSATDEVAFGGSFCPNNAAAIAANSFCVTPITQFADMTLNNTFSTVYGFMAIVIGLFLATTCVIKKRQEYHRFEKIDAKRGGQGFV</sequence>
<dbReference type="Proteomes" id="UP000790377">
    <property type="component" value="Unassembled WGS sequence"/>
</dbReference>
<protein>
    <submittedName>
        <fullName evidence="1">Uncharacterized protein</fullName>
    </submittedName>
</protein>
<keyword evidence="2" id="KW-1185">Reference proteome</keyword>
<gene>
    <name evidence="1" type="ORF">BJ138DRAFT_1065725</name>
</gene>
<comment type="caution">
    <text evidence="1">The sequence shown here is derived from an EMBL/GenBank/DDBJ whole genome shotgun (WGS) entry which is preliminary data.</text>
</comment>
<name>A0ACB8AAN5_9AGAM</name>
<dbReference type="EMBL" id="MU267724">
    <property type="protein sequence ID" value="KAH7910158.1"/>
    <property type="molecule type" value="Genomic_DNA"/>
</dbReference>